<evidence type="ECO:0000313" key="2">
    <source>
        <dbReference type="EMBL" id="HJC06783.1"/>
    </source>
</evidence>
<sequence>MRGRILAAALCLTGLLSFAAYGDQWVEIEDGVWEYRLDDGTYLADGFTPDGYFIDGSGRWTENAVVLETEVPNRNSFLPPTDENAFLDYADILNDVQRVLYWDLGDIRRFRISDDRISFCAADGDELTELFTLYQNRNGGNYQLVLKTGLTREAGKKPSVSWYDYECLRLLLRRISRTGDQLAEAVYYSWEGDNRYGIKMYQQTAVGDALVSYEPSDGAGIYWIEERNLQAS</sequence>
<evidence type="ECO:0000313" key="3">
    <source>
        <dbReference type="Proteomes" id="UP000823910"/>
    </source>
</evidence>
<protein>
    <submittedName>
        <fullName evidence="2">Uncharacterized protein</fullName>
    </submittedName>
</protein>
<accession>A0A9D2N0K3</accession>
<dbReference type="EMBL" id="DWWT01000059">
    <property type="protein sequence ID" value="HJC06783.1"/>
    <property type="molecule type" value="Genomic_DNA"/>
</dbReference>
<proteinExistence type="predicted"/>
<reference evidence="2" key="2">
    <citation type="submission" date="2021-04" db="EMBL/GenBank/DDBJ databases">
        <authorList>
            <person name="Gilroy R."/>
        </authorList>
    </citation>
    <scope>NUCLEOTIDE SEQUENCE</scope>
    <source>
        <strain evidence="2">CHK180-15479</strain>
    </source>
</reference>
<feature type="chain" id="PRO_5039127420" evidence="1">
    <location>
        <begin position="20"/>
        <end position="232"/>
    </location>
</feature>
<keyword evidence="1" id="KW-0732">Signal</keyword>
<dbReference type="Proteomes" id="UP000823910">
    <property type="component" value="Unassembled WGS sequence"/>
</dbReference>
<reference evidence="2" key="1">
    <citation type="journal article" date="2021" name="PeerJ">
        <title>Extensive microbial diversity within the chicken gut microbiome revealed by metagenomics and culture.</title>
        <authorList>
            <person name="Gilroy R."/>
            <person name="Ravi A."/>
            <person name="Getino M."/>
            <person name="Pursley I."/>
            <person name="Horton D.L."/>
            <person name="Alikhan N.F."/>
            <person name="Baker D."/>
            <person name="Gharbi K."/>
            <person name="Hall N."/>
            <person name="Watson M."/>
            <person name="Adriaenssens E.M."/>
            <person name="Foster-Nyarko E."/>
            <person name="Jarju S."/>
            <person name="Secka A."/>
            <person name="Antonio M."/>
            <person name="Oren A."/>
            <person name="Chaudhuri R.R."/>
            <person name="La Ragione R."/>
            <person name="Hildebrand F."/>
            <person name="Pallen M.J."/>
        </authorList>
    </citation>
    <scope>NUCLEOTIDE SEQUENCE</scope>
    <source>
        <strain evidence="2">CHK180-15479</strain>
    </source>
</reference>
<name>A0A9D2N0K3_9FIRM</name>
<feature type="signal peptide" evidence="1">
    <location>
        <begin position="1"/>
        <end position="19"/>
    </location>
</feature>
<evidence type="ECO:0000256" key="1">
    <source>
        <dbReference type="SAM" id="SignalP"/>
    </source>
</evidence>
<dbReference type="AlphaFoldDB" id="A0A9D2N0K3"/>
<gene>
    <name evidence="2" type="ORF">H9704_11630</name>
</gene>
<comment type="caution">
    <text evidence="2">The sequence shown here is derived from an EMBL/GenBank/DDBJ whole genome shotgun (WGS) entry which is preliminary data.</text>
</comment>
<organism evidence="2 3">
    <name type="scientific">Candidatus Enterocloster excrementipullorum</name>
    <dbReference type="NCBI Taxonomy" id="2838559"/>
    <lineage>
        <taxon>Bacteria</taxon>
        <taxon>Bacillati</taxon>
        <taxon>Bacillota</taxon>
        <taxon>Clostridia</taxon>
        <taxon>Lachnospirales</taxon>
        <taxon>Lachnospiraceae</taxon>
        <taxon>Enterocloster</taxon>
    </lineage>
</organism>